<dbReference type="PANTHER" id="PTHR45749:SF35">
    <property type="entry name" value="AC-LIKE TRANSPOSASE-RELATED"/>
    <property type="match status" value="1"/>
</dbReference>
<evidence type="ECO:0000259" key="2">
    <source>
        <dbReference type="Pfam" id="PF05699"/>
    </source>
</evidence>
<proteinExistence type="predicted"/>
<dbReference type="EMBL" id="JBCNJP010000006">
    <property type="protein sequence ID" value="KAK9078008.1"/>
    <property type="molecule type" value="Genomic_DNA"/>
</dbReference>
<sequence>MPPKYLSGSQRRKKRKLDEKMRKSQAGALYKFFSKQHVEEHEEQENVEAHVEQENVEKQVEDHEEVEQENVSENVYSNPADIFDPRRWDGLNSDEIKLLVEKGLKRDTNIINYPKDKLGRHFSAAMYARTLSNMEKCDRESLIYSKELDRVFCFCCKVFRKGPSKGKLDGEGYSDWIHASNRLKEHEVSLDHLTNMTNWFDMRKRLKLNETIEKYEYEQFKKERDYWKQVILRIIALVKYLAKHNLAFRGSNEKLYKKGNGNFLGAIEMLEEFDPVIKEHVRRITNDDGIHVHYLGHKIQNEIILLLAKEIKKEIIKKIREAKYYSIILDCTPDTSHQEQMTLIVRYVNFSSNSVTIEEPFLGFLNVDDTTGKGLFDVTFEELKCLGLEIDDMSGQGYDNGSNMKGKHSGVQKRFLDENPRAFYTPCGCHSLNLTLCDMANSCGKDNVKTLSLKSLSATRWESRVESVKAIKDQLADVREALLEVGEKDNDSKIQSEAKSLAKNELGDFEFLVSIVIWHHVLNMVNTVSKKLQAKDMVLDNAIKEINKLIQSFKGYRETGFPDAIDEAKRIAIEMGVDPIFPERRQDRRKKHFDETSSDKEVTFLAEDNFKVNYFLYIIDQASVSLEKRFDQYREYEKLFGFLFPNKLRELEDNELKSCCRVLQDDLKFHERTDIDADDLFMELKLFDRLQTDEVINPTYILKNVIQFNCFPNASIAYRILLTIPVTVASAERSFSKLKLLKSYLRSIMSQERLSVLAIIAIENEILEDMNYEDLINQFAIKNARRFARFVG</sequence>
<keyword evidence="5" id="KW-1185">Reference proteome</keyword>
<dbReference type="SUPFAM" id="SSF53098">
    <property type="entry name" value="Ribonuclease H-like"/>
    <property type="match status" value="1"/>
</dbReference>
<evidence type="ECO:0000256" key="1">
    <source>
        <dbReference type="SAM" id="MobiDB-lite"/>
    </source>
</evidence>
<protein>
    <recommendedName>
        <fullName evidence="6">Zinc finger MYM-type protein 1</fullName>
    </recommendedName>
</protein>
<dbReference type="Pfam" id="PF05699">
    <property type="entry name" value="Dimer_Tnp_hAT"/>
    <property type="match status" value="1"/>
</dbReference>
<reference evidence="4 5" key="1">
    <citation type="submission" date="2024-04" db="EMBL/GenBank/DDBJ databases">
        <title>The reference genome of an endangered Asteraceae, Deinandra increscens subsp. villosa, native to the Central Coast of California.</title>
        <authorList>
            <person name="Guilliams M."/>
            <person name="Hasenstab-Lehman K."/>
            <person name="Meyer R."/>
            <person name="Mcevoy S."/>
        </authorList>
    </citation>
    <scope>NUCLEOTIDE SEQUENCE [LARGE SCALE GENOMIC DNA]</scope>
    <source>
        <tissue evidence="4">Leaf</tissue>
    </source>
</reference>
<dbReference type="AlphaFoldDB" id="A0AAP0DVP8"/>
<organism evidence="4 5">
    <name type="scientific">Deinandra increscens subsp. villosa</name>
    <dbReference type="NCBI Taxonomy" id="3103831"/>
    <lineage>
        <taxon>Eukaryota</taxon>
        <taxon>Viridiplantae</taxon>
        <taxon>Streptophyta</taxon>
        <taxon>Embryophyta</taxon>
        <taxon>Tracheophyta</taxon>
        <taxon>Spermatophyta</taxon>
        <taxon>Magnoliopsida</taxon>
        <taxon>eudicotyledons</taxon>
        <taxon>Gunneridae</taxon>
        <taxon>Pentapetalae</taxon>
        <taxon>asterids</taxon>
        <taxon>campanulids</taxon>
        <taxon>Asterales</taxon>
        <taxon>Asteraceae</taxon>
        <taxon>Asteroideae</taxon>
        <taxon>Heliantheae alliance</taxon>
        <taxon>Madieae</taxon>
        <taxon>Madiinae</taxon>
        <taxon>Deinandra</taxon>
    </lineage>
</organism>
<dbReference type="GO" id="GO:0046983">
    <property type="term" value="F:protein dimerization activity"/>
    <property type="evidence" value="ECO:0007669"/>
    <property type="project" value="InterPro"/>
</dbReference>
<evidence type="ECO:0000313" key="4">
    <source>
        <dbReference type="EMBL" id="KAK9078008.1"/>
    </source>
</evidence>
<evidence type="ECO:0008006" key="6">
    <source>
        <dbReference type="Google" id="ProtNLM"/>
    </source>
</evidence>
<name>A0AAP0DVP8_9ASTR</name>
<evidence type="ECO:0000259" key="3">
    <source>
        <dbReference type="Pfam" id="PF14291"/>
    </source>
</evidence>
<evidence type="ECO:0000313" key="5">
    <source>
        <dbReference type="Proteomes" id="UP001408789"/>
    </source>
</evidence>
<comment type="caution">
    <text evidence="4">The sequence shown here is derived from an EMBL/GenBank/DDBJ whole genome shotgun (WGS) entry which is preliminary data.</text>
</comment>
<feature type="domain" description="HAT C-terminal dimerisation" evidence="2">
    <location>
        <begin position="678"/>
        <end position="765"/>
    </location>
</feature>
<dbReference type="InterPro" id="IPR025398">
    <property type="entry name" value="DUF4371"/>
</dbReference>
<accession>A0AAP0DVP8</accession>
<feature type="region of interest" description="Disordered" evidence="1">
    <location>
        <begin position="1"/>
        <end position="22"/>
    </location>
</feature>
<feature type="domain" description="DUF4371" evidence="3">
    <location>
        <begin position="211"/>
        <end position="410"/>
    </location>
</feature>
<dbReference type="Proteomes" id="UP001408789">
    <property type="component" value="Unassembled WGS sequence"/>
</dbReference>
<dbReference type="InterPro" id="IPR012337">
    <property type="entry name" value="RNaseH-like_sf"/>
</dbReference>
<dbReference type="PANTHER" id="PTHR45749">
    <property type="match status" value="1"/>
</dbReference>
<dbReference type="InterPro" id="IPR008906">
    <property type="entry name" value="HATC_C_dom"/>
</dbReference>
<dbReference type="Pfam" id="PF14291">
    <property type="entry name" value="DUF4371"/>
    <property type="match status" value="1"/>
</dbReference>
<gene>
    <name evidence="4" type="ORF">SSX86_002065</name>
</gene>